<dbReference type="Proteomes" id="UP001457282">
    <property type="component" value="Unassembled WGS sequence"/>
</dbReference>
<gene>
    <name evidence="1" type="ORF">M0R45_025977</name>
</gene>
<organism evidence="1 2">
    <name type="scientific">Rubus argutus</name>
    <name type="common">Southern blackberry</name>
    <dbReference type="NCBI Taxonomy" id="59490"/>
    <lineage>
        <taxon>Eukaryota</taxon>
        <taxon>Viridiplantae</taxon>
        <taxon>Streptophyta</taxon>
        <taxon>Embryophyta</taxon>
        <taxon>Tracheophyta</taxon>
        <taxon>Spermatophyta</taxon>
        <taxon>Magnoliopsida</taxon>
        <taxon>eudicotyledons</taxon>
        <taxon>Gunneridae</taxon>
        <taxon>Pentapetalae</taxon>
        <taxon>rosids</taxon>
        <taxon>fabids</taxon>
        <taxon>Rosales</taxon>
        <taxon>Rosaceae</taxon>
        <taxon>Rosoideae</taxon>
        <taxon>Rosoideae incertae sedis</taxon>
        <taxon>Rubus</taxon>
    </lineage>
</organism>
<protein>
    <submittedName>
        <fullName evidence="1">Uncharacterized protein</fullName>
    </submittedName>
</protein>
<proteinExistence type="predicted"/>
<comment type="caution">
    <text evidence="1">The sequence shown here is derived from an EMBL/GenBank/DDBJ whole genome shotgun (WGS) entry which is preliminary data.</text>
</comment>
<dbReference type="EMBL" id="JBEDUW010000005">
    <property type="protein sequence ID" value="KAK9928858.1"/>
    <property type="molecule type" value="Genomic_DNA"/>
</dbReference>
<name>A0AAW1WYN6_RUBAR</name>
<evidence type="ECO:0000313" key="1">
    <source>
        <dbReference type="EMBL" id="KAK9928858.1"/>
    </source>
</evidence>
<accession>A0AAW1WYN6</accession>
<reference evidence="1 2" key="1">
    <citation type="journal article" date="2023" name="G3 (Bethesda)">
        <title>A chromosome-length genome assembly and annotation of blackberry (Rubus argutus, cv. 'Hillquist').</title>
        <authorList>
            <person name="Bruna T."/>
            <person name="Aryal R."/>
            <person name="Dudchenko O."/>
            <person name="Sargent D.J."/>
            <person name="Mead D."/>
            <person name="Buti M."/>
            <person name="Cavallini A."/>
            <person name="Hytonen T."/>
            <person name="Andres J."/>
            <person name="Pham M."/>
            <person name="Weisz D."/>
            <person name="Mascagni F."/>
            <person name="Usai G."/>
            <person name="Natali L."/>
            <person name="Bassil N."/>
            <person name="Fernandez G.E."/>
            <person name="Lomsadze A."/>
            <person name="Armour M."/>
            <person name="Olukolu B."/>
            <person name="Poorten T."/>
            <person name="Britton C."/>
            <person name="Davik J."/>
            <person name="Ashrafi H."/>
            <person name="Aiden E.L."/>
            <person name="Borodovsky M."/>
            <person name="Worthington M."/>
        </authorList>
    </citation>
    <scope>NUCLEOTIDE SEQUENCE [LARGE SCALE GENOMIC DNA]</scope>
    <source>
        <strain evidence="1">PI 553951</strain>
    </source>
</reference>
<keyword evidence="2" id="KW-1185">Reference proteome</keyword>
<sequence>MGDIRDRCIDRSERRSGLGSKLRDGDGAAARCLSSTASGLHGEARVRTALNWWCCVDVVEQPRLRVFGVGD</sequence>
<dbReference type="AlphaFoldDB" id="A0AAW1WYN6"/>
<evidence type="ECO:0000313" key="2">
    <source>
        <dbReference type="Proteomes" id="UP001457282"/>
    </source>
</evidence>